<feature type="transmembrane region" description="Helical" evidence="2">
    <location>
        <begin position="83"/>
        <end position="101"/>
    </location>
</feature>
<reference evidence="3" key="1">
    <citation type="submission" date="2020-10" db="EMBL/GenBank/DDBJ databases">
        <authorList>
            <person name="Gilroy R."/>
        </authorList>
    </citation>
    <scope>NUCLEOTIDE SEQUENCE</scope>
    <source>
        <strain evidence="3">10406</strain>
    </source>
</reference>
<dbReference type="EMBL" id="DVOE01000073">
    <property type="protein sequence ID" value="HIU99141.1"/>
    <property type="molecule type" value="Genomic_DNA"/>
</dbReference>
<feature type="compositionally biased region" description="Acidic residues" evidence="1">
    <location>
        <begin position="226"/>
        <end position="236"/>
    </location>
</feature>
<feature type="transmembrane region" description="Helical" evidence="2">
    <location>
        <begin position="145"/>
        <end position="167"/>
    </location>
</feature>
<proteinExistence type="predicted"/>
<organism evidence="3 4">
    <name type="scientific">Candidatus Limadaptatus stercoripullorum</name>
    <dbReference type="NCBI Taxonomy" id="2840846"/>
    <lineage>
        <taxon>Bacteria</taxon>
        <taxon>Bacillati</taxon>
        <taxon>Bacillota</taxon>
        <taxon>Clostridia</taxon>
        <taxon>Eubacteriales</taxon>
        <taxon>Candidatus Limadaptatus</taxon>
    </lineage>
</organism>
<feature type="transmembrane region" description="Helical" evidence="2">
    <location>
        <begin position="38"/>
        <end position="55"/>
    </location>
</feature>
<comment type="caution">
    <text evidence="3">The sequence shown here is derived from an EMBL/GenBank/DDBJ whole genome shotgun (WGS) entry which is preliminary data.</text>
</comment>
<feature type="transmembrane region" description="Helical" evidence="2">
    <location>
        <begin position="60"/>
        <end position="77"/>
    </location>
</feature>
<dbReference type="Proteomes" id="UP000886857">
    <property type="component" value="Unassembled WGS sequence"/>
</dbReference>
<evidence type="ECO:0000256" key="2">
    <source>
        <dbReference type="SAM" id="Phobius"/>
    </source>
</evidence>
<gene>
    <name evidence="3" type="ORF">IAC73_04805</name>
</gene>
<reference evidence="3" key="2">
    <citation type="journal article" date="2021" name="PeerJ">
        <title>Extensive microbial diversity within the chicken gut microbiome revealed by metagenomics and culture.</title>
        <authorList>
            <person name="Gilroy R."/>
            <person name="Ravi A."/>
            <person name="Getino M."/>
            <person name="Pursley I."/>
            <person name="Horton D.L."/>
            <person name="Alikhan N.F."/>
            <person name="Baker D."/>
            <person name="Gharbi K."/>
            <person name="Hall N."/>
            <person name="Watson M."/>
            <person name="Adriaenssens E.M."/>
            <person name="Foster-Nyarko E."/>
            <person name="Jarju S."/>
            <person name="Secka A."/>
            <person name="Antonio M."/>
            <person name="Oren A."/>
            <person name="Chaudhuri R.R."/>
            <person name="La Ragione R."/>
            <person name="Hildebrand F."/>
            <person name="Pallen M.J."/>
        </authorList>
    </citation>
    <scope>NUCLEOTIDE SEQUENCE</scope>
    <source>
        <strain evidence="3">10406</strain>
    </source>
</reference>
<keyword evidence="2" id="KW-0472">Membrane</keyword>
<evidence type="ECO:0000313" key="4">
    <source>
        <dbReference type="Proteomes" id="UP000886857"/>
    </source>
</evidence>
<feature type="region of interest" description="Disordered" evidence="1">
    <location>
        <begin position="189"/>
        <end position="244"/>
    </location>
</feature>
<protein>
    <submittedName>
        <fullName evidence="3">Uncharacterized protein</fullName>
    </submittedName>
</protein>
<feature type="transmembrane region" description="Helical" evidence="2">
    <location>
        <begin position="12"/>
        <end position="32"/>
    </location>
</feature>
<evidence type="ECO:0000256" key="1">
    <source>
        <dbReference type="SAM" id="MobiDB-lite"/>
    </source>
</evidence>
<keyword evidence="2" id="KW-0812">Transmembrane</keyword>
<name>A0A9D1SWU1_9FIRM</name>
<accession>A0A9D1SWU1</accession>
<evidence type="ECO:0000313" key="3">
    <source>
        <dbReference type="EMBL" id="HIU99141.1"/>
    </source>
</evidence>
<feature type="transmembrane region" description="Helical" evidence="2">
    <location>
        <begin position="108"/>
        <end position="129"/>
    </location>
</feature>
<sequence length="244" mass="26052">MAHRPRQSTKNAAYALALGGISAALALLLVWLGVVTRYVTVAFFAAAGCVVTVPLTKKYWFSSVASLLVSAGLSFLVGDIASVSGYAVYFGPMAAISAVMWEKKVKWYIAYPVKIVWINAAVAALYYGLGAMEVLAPDLAAAMPYWAIAIVATVALLLIDLLMTYAYRTLKAVTAKVIRDKDGGEATAEDIARAELEDMDPFGRDEEEDDARDSAGKRAPRAAEGSPDESGEGENEAENKDDAN</sequence>
<keyword evidence="2" id="KW-1133">Transmembrane helix</keyword>
<dbReference type="AlphaFoldDB" id="A0A9D1SWU1"/>
<feature type="compositionally biased region" description="Basic and acidic residues" evidence="1">
    <location>
        <begin position="189"/>
        <end position="204"/>
    </location>
</feature>